<dbReference type="EMBL" id="CALSDN010000001">
    <property type="protein sequence ID" value="CAH6719008.1"/>
    <property type="molecule type" value="Genomic_DNA"/>
</dbReference>
<reference evidence="1" key="1">
    <citation type="submission" date="2022-06" db="EMBL/GenBank/DDBJ databases">
        <authorList>
            <person name="Legras J.-L."/>
            <person name="Devillers H."/>
            <person name="Grondin C."/>
        </authorList>
    </citation>
    <scope>NUCLEOTIDE SEQUENCE</scope>
    <source>
        <strain evidence="1">CLIB 1444</strain>
    </source>
</reference>
<name>A0ACA9Y246_9ASCO</name>
<evidence type="ECO:0000313" key="2">
    <source>
        <dbReference type="Proteomes" id="UP001152531"/>
    </source>
</evidence>
<proteinExistence type="predicted"/>
<evidence type="ECO:0000313" key="1">
    <source>
        <dbReference type="EMBL" id="CAH6719008.1"/>
    </source>
</evidence>
<accession>A0ACA9Y246</accession>
<sequence length="479" mass="55446">MIALESFGHSLRQCFGNSVIPDKLMIALSGGVDSVCLAYLLTKYREIYHPKLQISAITVDHRYRDGSTEEAKSIGSMVSEWGIDHHIHTLNYGNLSSGNISNFEEVARMKRYEGFQSTCNKLDISALLVAHNFDDQLETYMQRVQQNSTVFGLTGLKRNSLIPLQATSPFTAHPPISVIRPLLDYSKKDIIATCEDNGVTWFEDHTNKDISLTDRNLYRYLLNDYIPKKLEVNPDSDLKLIDRASLTSGYNQAVDLAHYAHKQVEYLNTKLESNIEILPEHSMIKLSMEPSDINDNGPLVLGRFFYELMYPISPSKNYHWSFSKILNNFIPRLLDFIASDKPSAKFTYLNVLMDIKKHQDLIHIKFTRQPIIRLDVSEIKQSFNSSHLHQWILFDRRYWLYFKAQHQDINDIEILPYEPKLHRKLLIDQFGDRKVPKKITPGTPIILVNKEYYALPTFNLSPSVIDIEWALKDNIYHYK</sequence>
<keyword evidence="2" id="KW-1185">Reference proteome</keyword>
<organism evidence="1 2">
    <name type="scientific">[Candida] jaroonii</name>
    <dbReference type="NCBI Taxonomy" id="467808"/>
    <lineage>
        <taxon>Eukaryota</taxon>
        <taxon>Fungi</taxon>
        <taxon>Dikarya</taxon>
        <taxon>Ascomycota</taxon>
        <taxon>Saccharomycotina</taxon>
        <taxon>Pichiomycetes</taxon>
        <taxon>Debaryomycetaceae</taxon>
        <taxon>Yamadazyma</taxon>
    </lineage>
</organism>
<gene>
    <name evidence="1" type="ORF">CLIB1444_01S19416</name>
</gene>
<protein>
    <submittedName>
        <fullName evidence="1">Uncharacterized protein</fullName>
    </submittedName>
</protein>
<comment type="caution">
    <text evidence="1">The sequence shown here is derived from an EMBL/GenBank/DDBJ whole genome shotgun (WGS) entry which is preliminary data.</text>
</comment>
<dbReference type="Proteomes" id="UP001152531">
    <property type="component" value="Unassembled WGS sequence"/>
</dbReference>